<evidence type="ECO:0000256" key="2">
    <source>
        <dbReference type="ARBA" id="ARBA00022448"/>
    </source>
</evidence>
<dbReference type="SMART" id="SM00382">
    <property type="entry name" value="AAA"/>
    <property type="match status" value="1"/>
</dbReference>
<dbReference type="GO" id="GO:0005524">
    <property type="term" value="F:ATP binding"/>
    <property type="evidence" value="ECO:0007669"/>
    <property type="project" value="UniProtKB-KW"/>
</dbReference>
<gene>
    <name evidence="6" type="ORF">NBG84_03225</name>
</gene>
<dbReference type="InterPro" id="IPR003439">
    <property type="entry name" value="ABC_transporter-like_ATP-bd"/>
</dbReference>
<dbReference type="SUPFAM" id="SSF52540">
    <property type="entry name" value="P-loop containing nucleoside triphosphate hydrolases"/>
    <property type="match status" value="1"/>
</dbReference>
<dbReference type="InterPro" id="IPR013563">
    <property type="entry name" value="Oligopep_ABC_C"/>
</dbReference>
<keyword evidence="7" id="KW-1185">Reference proteome</keyword>
<evidence type="ECO:0000256" key="1">
    <source>
        <dbReference type="ARBA" id="ARBA00005417"/>
    </source>
</evidence>
<dbReference type="InterPro" id="IPR027417">
    <property type="entry name" value="P-loop_NTPase"/>
</dbReference>
<feature type="domain" description="ABC transporter" evidence="5">
    <location>
        <begin position="5"/>
        <end position="248"/>
    </location>
</feature>
<sequence>MTIAIEAEGLTKHFSLKQGKGSGPWFRARGMRTVHAVDDVGFKVASGETLAIIGESGCGKSTVARLLLGLTEPTAGSITISGERRVQLVAQNPWSALNRRKTIGHALNQPLLIHRPDLDKDGREARVQELLDLTGLPSDFLLRYPADVSGGELQRVTIARALAAQPRVLVLDEPTASLDVSVKASLVNLLCDLRDDLGLTYLLITHEIDVARLLADQVLVMYLGHVVESGDADQVFDNPVHPYTRSLLDSVPVPDPRRRKELLPLAGEVPSAVDPPSGCRFRTRCPHVLPKCAETRPTARESGEGHLTACHLTAWSPS</sequence>
<proteinExistence type="inferred from homology"/>
<comment type="caution">
    <text evidence="6">The sequence shown here is derived from an EMBL/GenBank/DDBJ whole genome shotgun (WGS) entry which is preliminary data.</text>
</comment>
<reference evidence="6" key="1">
    <citation type="submission" date="2022-06" db="EMBL/GenBank/DDBJ databases">
        <title>Genome public.</title>
        <authorList>
            <person name="Sun Q."/>
        </authorList>
    </citation>
    <scope>NUCLEOTIDE SEQUENCE</scope>
    <source>
        <strain evidence="6">CWNU-1</strain>
    </source>
</reference>
<accession>A0ABT0UFZ4</accession>
<evidence type="ECO:0000313" key="7">
    <source>
        <dbReference type="Proteomes" id="UP001431429"/>
    </source>
</evidence>
<dbReference type="PANTHER" id="PTHR43776">
    <property type="entry name" value="TRANSPORT ATP-BINDING PROTEIN"/>
    <property type="match status" value="1"/>
</dbReference>
<keyword evidence="4 6" id="KW-0067">ATP-binding</keyword>
<dbReference type="InterPro" id="IPR050319">
    <property type="entry name" value="ABC_transp_ATP-bind"/>
</dbReference>
<evidence type="ECO:0000259" key="5">
    <source>
        <dbReference type="PROSITE" id="PS50893"/>
    </source>
</evidence>
<dbReference type="CDD" id="cd03257">
    <property type="entry name" value="ABC_NikE_OppD_transporters"/>
    <property type="match status" value="1"/>
</dbReference>
<dbReference type="Gene3D" id="3.40.50.300">
    <property type="entry name" value="P-loop containing nucleotide triphosphate hydrolases"/>
    <property type="match status" value="1"/>
</dbReference>
<evidence type="ECO:0000256" key="4">
    <source>
        <dbReference type="ARBA" id="ARBA00022840"/>
    </source>
</evidence>
<dbReference type="RefSeq" id="WP_250917681.1">
    <property type="nucleotide sequence ID" value="NZ_JAMQAW010000002.1"/>
</dbReference>
<keyword evidence="2" id="KW-0813">Transport</keyword>
<dbReference type="InterPro" id="IPR003593">
    <property type="entry name" value="AAA+_ATPase"/>
</dbReference>
<evidence type="ECO:0000313" key="6">
    <source>
        <dbReference type="EMBL" id="MCM2387333.1"/>
    </source>
</evidence>
<keyword evidence="3" id="KW-0547">Nucleotide-binding</keyword>
<dbReference type="PANTHER" id="PTHR43776:SF7">
    <property type="entry name" value="D,D-DIPEPTIDE TRANSPORT ATP-BINDING PROTEIN DDPF-RELATED"/>
    <property type="match status" value="1"/>
</dbReference>
<organism evidence="6 7">
    <name type="scientific">Streptomyces albipurpureus</name>
    <dbReference type="NCBI Taxonomy" id="2897419"/>
    <lineage>
        <taxon>Bacteria</taxon>
        <taxon>Bacillati</taxon>
        <taxon>Actinomycetota</taxon>
        <taxon>Actinomycetes</taxon>
        <taxon>Kitasatosporales</taxon>
        <taxon>Streptomycetaceae</taxon>
        <taxon>Streptomyces</taxon>
    </lineage>
</organism>
<dbReference type="PROSITE" id="PS50893">
    <property type="entry name" value="ABC_TRANSPORTER_2"/>
    <property type="match status" value="1"/>
</dbReference>
<dbReference type="Pfam" id="PF08352">
    <property type="entry name" value="oligo_HPY"/>
    <property type="match status" value="1"/>
</dbReference>
<dbReference type="Proteomes" id="UP001431429">
    <property type="component" value="Unassembled WGS sequence"/>
</dbReference>
<protein>
    <submittedName>
        <fullName evidence="6">ABC transporter ATP-binding protein</fullName>
    </submittedName>
</protein>
<dbReference type="NCBIfam" id="TIGR01727">
    <property type="entry name" value="oligo_HPY"/>
    <property type="match status" value="1"/>
</dbReference>
<dbReference type="EMBL" id="JAMQAW010000002">
    <property type="protein sequence ID" value="MCM2387333.1"/>
    <property type="molecule type" value="Genomic_DNA"/>
</dbReference>
<comment type="similarity">
    <text evidence="1">Belongs to the ABC transporter superfamily.</text>
</comment>
<dbReference type="InterPro" id="IPR017871">
    <property type="entry name" value="ABC_transporter-like_CS"/>
</dbReference>
<name>A0ABT0UFZ4_9ACTN</name>
<dbReference type="Pfam" id="PF00005">
    <property type="entry name" value="ABC_tran"/>
    <property type="match status" value="1"/>
</dbReference>
<dbReference type="PROSITE" id="PS00211">
    <property type="entry name" value="ABC_TRANSPORTER_1"/>
    <property type="match status" value="1"/>
</dbReference>
<evidence type="ECO:0000256" key="3">
    <source>
        <dbReference type="ARBA" id="ARBA00022741"/>
    </source>
</evidence>